<dbReference type="GO" id="GO:0000149">
    <property type="term" value="F:SNARE binding"/>
    <property type="evidence" value="ECO:0007669"/>
    <property type="project" value="TreeGrafter"/>
</dbReference>
<feature type="compositionally biased region" description="Basic and acidic residues" evidence="7">
    <location>
        <begin position="71"/>
        <end position="88"/>
    </location>
</feature>
<dbReference type="InterPro" id="IPR010989">
    <property type="entry name" value="SNARE"/>
</dbReference>
<evidence type="ECO:0000256" key="6">
    <source>
        <dbReference type="SAM" id="Coils"/>
    </source>
</evidence>
<keyword evidence="11" id="KW-1185">Reference proteome</keyword>
<evidence type="ECO:0000256" key="5">
    <source>
        <dbReference type="RuleBase" id="RU003858"/>
    </source>
</evidence>
<dbReference type="AlphaFoldDB" id="A0AAQ3WLP5"/>
<dbReference type="GO" id="GO:0005484">
    <property type="term" value="F:SNAP receptor activity"/>
    <property type="evidence" value="ECO:0007669"/>
    <property type="project" value="InterPro"/>
</dbReference>
<dbReference type="SMART" id="SM00503">
    <property type="entry name" value="SynN"/>
    <property type="match status" value="1"/>
</dbReference>
<dbReference type="SMART" id="SM00397">
    <property type="entry name" value="t_SNARE"/>
    <property type="match status" value="1"/>
</dbReference>
<dbReference type="GO" id="GO:0006886">
    <property type="term" value="P:intracellular protein transport"/>
    <property type="evidence" value="ECO:0007669"/>
    <property type="project" value="InterPro"/>
</dbReference>
<dbReference type="GO" id="GO:0031201">
    <property type="term" value="C:SNARE complex"/>
    <property type="evidence" value="ECO:0007669"/>
    <property type="project" value="TreeGrafter"/>
</dbReference>
<keyword evidence="8" id="KW-1133">Transmembrane helix</keyword>
<dbReference type="Gene3D" id="1.20.5.110">
    <property type="match status" value="1"/>
</dbReference>
<keyword evidence="8" id="KW-0812">Transmembrane</keyword>
<dbReference type="FunFam" id="1.20.5.110:FF:000008">
    <property type="entry name" value="Syntaxin 132"/>
    <property type="match status" value="1"/>
</dbReference>
<keyword evidence="6" id="KW-0175">Coiled coil</keyword>
<feature type="transmembrane region" description="Helical" evidence="8">
    <location>
        <begin position="6"/>
        <end position="25"/>
    </location>
</feature>
<proteinExistence type="inferred from homology"/>
<evidence type="ECO:0000256" key="4">
    <source>
        <dbReference type="ARBA" id="ARBA00022927"/>
    </source>
</evidence>
<dbReference type="GO" id="GO:0005886">
    <property type="term" value="C:plasma membrane"/>
    <property type="evidence" value="ECO:0007669"/>
    <property type="project" value="UniProtKB-SubCell"/>
</dbReference>
<evidence type="ECO:0000256" key="3">
    <source>
        <dbReference type="ARBA" id="ARBA00022448"/>
    </source>
</evidence>
<feature type="coiled-coil region" evidence="6">
    <location>
        <begin position="200"/>
        <end position="227"/>
    </location>
</feature>
<evidence type="ECO:0000259" key="9">
    <source>
        <dbReference type="PROSITE" id="PS50192"/>
    </source>
</evidence>
<comment type="similarity">
    <text evidence="2 5">Belongs to the syntaxin family.</text>
</comment>
<dbReference type="PANTHER" id="PTHR19957:SF277">
    <property type="entry name" value="T-SNARE COILED-COIL HOMOLOGY DOMAIN-CONTAINING PROTEIN"/>
    <property type="match status" value="1"/>
</dbReference>
<dbReference type="InterPro" id="IPR006011">
    <property type="entry name" value="Syntaxin_N"/>
</dbReference>
<evidence type="ECO:0000313" key="10">
    <source>
        <dbReference type="EMBL" id="WVZ66146.1"/>
    </source>
</evidence>
<evidence type="ECO:0000256" key="1">
    <source>
        <dbReference type="ARBA" id="ARBA00004521"/>
    </source>
</evidence>
<dbReference type="GO" id="GO:0048278">
    <property type="term" value="P:vesicle docking"/>
    <property type="evidence" value="ECO:0007669"/>
    <property type="project" value="TreeGrafter"/>
</dbReference>
<feature type="region of interest" description="Disordered" evidence="7">
    <location>
        <begin position="63"/>
        <end position="88"/>
    </location>
</feature>
<dbReference type="SUPFAM" id="SSF47661">
    <property type="entry name" value="t-snare proteins"/>
    <property type="match status" value="1"/>
</dbReference>
<dbReference type="PROSITE" id="PS50192">
    <property type="entry name" value="T_SNARE"/>
    <property type="match status" value="1"/>
</dbReference>
<dbReference type="Pfam" id="PF00804">
    <property type="entry name" value="Syntaxin"/>
    <property type="match status" value="1"/>
</dbReference>
<dbReference type="PANTHER" id="PTHR19957">
    <property type="entry name" value="SYNTAXIN"/>
    <property type="match status" value="1"/>
</dbReference>
<dbReference type="FunFam" id="1.20.58.70:FF:000003">
    <property type="entry name" value="Qa-SNARE, Sso1/Syntaxin1-type, SYP12A-group"/>
    <property type="match status" value="1"/>
</dbReference>
<dbReference type="CDD" id="cd15848">
    <property type="entry name" value="SNARE_syntaxin1-like"/>
    <property type="match status" value="1"/>
</dbReference>
<dbReference type="Pfam" id="PF05739">
    <property type="entry name" value="SNARE"/>
    <property type="match status" value="1"/>
</dbReference>
<dbReference type="InterPro" id="IPR000727">
    <property type="entry name" value="T_SNARE_dom"/>
</dbReference>
<keyword evidence="4" id="KW-0653">Protein transport</keyword>
<reference evidence="10 11" key="1">
    <citation type="submission" date="2024-02" db="EMBL/GenBank/DDBJ databases">
        <title>High-quality chromosome-scale genome assembly of Pensacola bahiagrass (Paspalum notatum Flugge var. saurae).</title>
        <authorList>
            <person name="Vega J.M."/>
            <person name="Podio M."/>
            <person name="Orjuela J."/>
            <person name="Siena L.A."/>
            <person name="Pessino S.C."/>
            <person name="Combes M.C."/>
            <person name="Mariac C."/>
            <person name="Albertini E."/>
            <person name="Pupilli F."/>
            <person name="Ortiz J.P.A."/>
            <person name="Leblanc O."/>
        </authorList>
    </citation>
    <scope>NUCLEOTIDE SEQUENCE [LARGE SCALE GENOMIC DNA]</scope>
    <source>
        <strain evidence="10">R1</strain>
        <tissue evidence="10">Leaf</tissue>
    </source>
</reference>
<gene>
    <name evidence="10" type="ORF">U9M48_015414</name>
</gene>
<dbReference type="InterPro" id="IPR006012">
    <property type="entry name" value="Syntaxin/epimorphin_CS"/>
</dbReference>
<evidence type="ECO:0000313" key="11">
    <source>
        <dbReference type="Proteomes" id="UP001341281"/>
    </source>
</evidence>
<dbReference type="Gene3D" id="1.20.58.70">
    <property type="match status" value="1"/>
</dbReference>
<feature type="domain" description="T-SNARE coiled-coil homology" evidence="9">
    <location>
        <begin position="271"/>
        <end position="333"/>
    </location>
</feature>
<comment type="subcellular location">
    <subcellularLocation>
        <location evidence="1">Cell membrane</location>
        <topology evidence="1">Single-pass type IV membrane protein</topology>
    </subcellularLocation>
</comment>
<evidence type="ECO:0000256" key="8">
    <source>
        <dbReference type="SAM" id="Phobius"/>
    </source>
</evidence>
<sequence length="370" mass="41866">MDLVPAGVAEITLAGYTSLFLFILATTVSPKSSAETISFFICLLRECSSASFAEEDRMNNLLTDSFERDDDEKPERDRDIEMGHRNPKDNSDYGLKDFFQEVKEIEILLDKMTNIVHKLQEANEESKSVTKASAMKAIKGRMEKDIDEVGKIARNVKVKLEQMDRNVETISSNLDNRKKPGCGKGTSVDRSRMSMTIALKKKLKERMNDFQNLRQTIQEEYREVVERRIFTVTGAKPSDEVIDRLIETGSSEQIFERAIQGTGRGQILATVEEIQERHDAVMEIEKRLLELQQIFADMATLVDAQGEILDNIENQVQNAVNHVITGTEELRTAKSLQKKSRKCMLIAIIILLVIAVIVVLSILKPWAKQG</sequence>
<protein>
    <recommendedName>
        <fullName evidence="9">t-SNARE coiled-coil homology domain-containing protein</fullName>
    </recommendedName>
</protein>
<dbReference type="GO" id="GO:0006887">
    <property type="term" value="P:exocytosis"/>
    <property type="evidence" value="ECO:0007669"/>
    <property type="project" value="TreeGrafter"/>
</dbReference>
<dbReference type="GO" id="GO:0012505">
    <property type="term" value="C:endomembrane system"/>
    <property type="evidence" value="ECO:0007669"/>
    <property type="project" value="TreeGrafter"/>
</dbReference>
<keyword evidence="3" id="KW-0813">Transport</keyword>
<evidence type="ECO:0000256" key="7">
    <source>
        <dbReference type="SAM" id="MobiDB-lite"/>
    </source>
</evidence>
<dbReference type="EMBL" id="CP144747">
    <property type="protein sequence ID" value="WVZ66146.1"/>
    <property type="molecule type" value="Genomic_DNA"/>
</dbReference>
<evidence type="ECO:0000256" key="2">
    <source>
        <dbReference type="ARBA" id="ARBA00009063"/>
    </source>
</evidence>
<dbReference type="GO" id="GO:0006906">
    <property type="term" value="P:vesicle fusion"/>
    <property type="evidence" value="ECO:0007669"/>
    <property type="project" value="TreeGrafter"/>
</dbReference>
<dbReference type="InterPro" id="IPR045242">
    <property type="entry name" value="Syntaxin"/>
</dbReference>
<dbReference type="Proteomes" id="UP001341281">
    <property type="component" value="Chromosome 03"/>
</dbReference>
<organism evidence="10 11">
    <name type="scientific">Paspalum notatum var. saurae</name>
    <dbReference type="NCBI Taxonomy" id="547442"/>
    <lineage>
        <taxon>Eukaryota</taxon>
        <taxon>Viridiplantae</taxon>
        <taxon>Streptophyta</taxon>
        <taxon>Embryophyta</taxon>
        <taxon>Tracheophyta</taxon>
        <taxon>Spermatophyta</taxon>
        <taxon>Magnoliopsida</taxon>
        <taxon>Liliopsida</taxon>
        <taxon>Poales</taxon>
        <taxon>Poaceae</taxon>
        <taxon>PACMAD clade</taxon>
        <taxon>Panicoideae</taxon>
        <taxon>Andropogonodae</taxon>
        <taxon>Paspaleae</taxon>
        <taxon>Paspalinae</taxon>
        <taxon>Paspalum</taxon>
    </lineage>
</organism>
<name>A0AAQ3WLP5_PASNO</name>
<accession>A0AAQ3WLP5</accession>
<feature type="transmembrane region" description="Helical" evidence="8">
    <location>
        <begin position="343"/>
        <end position="363"/>
    </location>
</feature>
<dbReference type="CDD" id="cd00179">
    <property type="entry name" value="SynN"/>
    <property type="match status" value="1"/>
</dbReference>
<keyword evidence="8" id="KW-0472">Membrane</keyword>
<dbReference type="PROSITE" id="PS00914">
    <property type="entry name" value="SYNTAXIN"/>
    <property type="match status" value="1"/>
</dbReference>